<dbReference type="InterPro" id="IPR009061">
    <property type="entry name" value="DNA-bd_dom_put_sf"/>
</dbReference>
<dbReference type="Pfam" id="PF00285">
    <property type="entry name" value="Citrate_synt"/>
    <property type="match status" value="1"/>
</dbReference>
<dbReference type="Pfam" id="PF12728">
    <property type="entry name" value="HTH_17"/>
    <property type="match status" value="1"/>
</dbReference>
<organism evidence="6 7">
    <name type="scientific">Acrocarpospora macrocephala</name>
    <dbReference type="NCBI Taxonomy" id="150177"/>
    <lineage>
        <taxon>Bacteria</taxon>
        <taxon>Bacillati</taxon>
        <taxon>Actinomycetota</taxon>
        <taxon>Actinomycetes</taxon>
        <taxon>Streptosporangiales</taxon>
        <taxon>Streptosporangiaceae</taxon>
        <taxon>Acrocarpospora</taxon>
    </lineage>
</organism>
<dbReference type="InterPro" id="IPR002020">
    <property type="entry name" value="Citrate_synthase"/>
</dbReference>
<dbReference type="GO" id="GO:0036440">
    <property type="term" value="F:citrate synthase activity"/>
    <property type="evidence" value="ECO:0007669"/>
    <property type="project" value="UniProtKB-EC"/>
</dbReference>
<sequence length="411" mass="44339">MRAQGQFSEDMSRWLTAEEVADRLKIKRETVYAYVSRGRLRSRRADDGRGSVFNPADVERLSAKVKGARRRQPDVLESEITLIAADDIYYRGHSARELALTATFEQVACLLWGSTKATAVWVPSESTRRFCRKVIAELPSSVLPVDLIKVVAACVATVEPPDWDFTPDVIATTAQRVLATLLASLPEQSPPADAAAFAGPASPMAALLWSRLCDRPPAEAEVKLLNATMIILADHDLASATFVARTAARAGVEPSGIVRLGIDVGSGPVKGAASLAIETLLHNLNSRDGVEAALTRRLRQGDPIPGFGHPVYPEGDTRASFILDELRKSHAGNERLATVEEVIQIQLRRGLPPPNAGFALAALTYVLGMVPGAGEAIFVLSRAAGWIAHAIEEYNSEPLERLQSVYVGPPV</sequence>
<dbReference type="GO" id="GO:0005829">
    <property type="term" value="C:cytosol"/>
    <property type="evidence" value="ECO:0007669"/>
    <property type="project" value="TreeGrafter"/>
</dbReference>
<protein>
    <recommendedName>
        <fullName evidence="3">citrate synthase (unknown stereospecificity)</fullName>
        <ecNumber evidence="3">2.3.3.16</ecNumber>
    </recommendedName>
</protein>
<evidence type="ECO:0000256" key="4">
    <source>
        <dbReference type="ARBA" id="ARBA00022679"/>
    </source>
</evidence>
<dbReference type="Gene3D" id="1.10.580.10">
    <property type="entry name" value="Citrate Synthase, domain 1"/>
    <property type="match status" value="1"/>
</dbReference>
<dbReference type="InterPro" id="IPR016143">
    <property type="entry name" value="Citrate_synth-like_sm_a-sub"/>
</dbReference>
<dbReference type="SUPFAM" id="SSF48256">
    <property type="entry name" value="Citrate synthase"/>
    <property type="match status" value="1"/>
</dbReference>
<dbReference type="EMBL" id="BLAE01000042">
    <property type="protein sequence ID" value="GES13083.1"/>
    <property type="molecule type" value="Genomic_DNA"/>
</dbReference>
<dbReference type="UniPathway" id="UPA00223"/>
<dbReference type="Gene3D" id="1.10.230.10">
    <property type="entry name" value="Cytochrome P450-Terp, domain 2"/>
    <property type="match status" value="1"/>
</dbReference>
<evidence type="ECO:0000259" key="5">
    <source>
        <dbReference type="Pfam" id="PF12728"/>
    </source>
</evidence>
<dbReference type="PANTHER" id="PTHR11739">
    <property type="entry name" value="CITRATE SYNTHASE"/>
    <property type="match status" value="1"/>
</dbReference>
<dbReference type="GO" id="GO:0006099">
    <property type="term" value="P:tricarboxylic acid cycle"/>
    <property type="evidence" value="ECO:0007669"/>
    <property type="project" value="UniProtKB-UniPathway"/>
</dbReference>
<comment type="pathway">
    <text evidence="1">Carbohydrate metabolism; tricarboxylic acid cycle.</text>
</comment>
<dbReference type="OrthoDB" id="9800864at2"/>
<reference evidence="6 7" key="1">
    <citation type="submission" date="2019-10" db="EMBL/GenBank/DDBJ databases">
        <title>Whole genome shotgun sequence of Acrocarpospora macrocephala NBRC 16266.</title>
        <authorList>
            <person name="Ichikawa N."/>
            <person name="Kimura A."/>
            <person name="Kitahashi Y."/>
            <person name="Komaki H."/>
            <person name="Oguchi A."/>
        </authorList>
    </citation>
    <scope>NUCLEOTIDE SEQUENCE [LARGE SCALE GENOMIC DNA]</scope>
    <source>
        <strain evidence="6 7">NBRC 16266</strain>
    </source>
</reference>
<accession>A0A5M3X2P3</accession>
<dbReference type="GO" id="GO:0005975">
    <property type="term" value="P:carbohydrate metabolic process"/>
    <property type="evidence" value="ECO:0007669"/>
    <property type="project" value="TreeGrafter"/>
</dbReference>
<dbReference type="InterPro" id="IPR041657">
    <property type="entry name" value="HTH_17"/>
</dbReference>
<evidence type="ECO:0000256" key="2">
    <source>
        <dbReference type="ARBA" id="ARBA00010566"/>
    </source>
</evidence>
<proteinExistence type="inferred from homology"/>
<comment type="caution">
    <text evidence="6">The sequence shown here is derived from an EMBL/GenBank/DDBJ whole genome shotgun (WGS) entry which is preliminary data.</text>
</comment>
<dbReference type="RefSeq" id="WP_155358359.1">
    <property type="nucleotide sequence ID" value="NZ_BAAAHL010000044.1"/>
</dbReference>
<comment type="similarity">
    <text evidence="2">Belongs to the citrate synthase family.</text>
</comment>
<gene>
    <name evidence="6" type="ORF">Amac_066800</name>
</gene>
<keyword evidence="4" id="KW-0808">Transferase</keyword>
<name>A0A5M3X2P3_9ACTN</name>
<dbReference type="InterPro" id="IPR016142">
    <property type="entry name" value="Citrate_synth-like_lrg_a-sub"/>
</dbReference>
<keyword evidence="7" id="KW-1185">Reference proteome</keyword>
<dbReference type="PRINTS" id="PR00143">
    <property type="entry name" value="CITRTSNTHASE"/>
</dbReference>
<dbReference type="Proteomes" id="UP000331127">
    <property type="component" value="Unassembled WGS sequence"/>
</dbReference>
<feature type="domain" description="Helix-turn-helix" evidence="5">
    <location>
        <begin position="14"/>
        <end position="60"/>
    </location>
</feature>
<dbReference type="EC" id="2.3.3.16" evidence="3"/>
<evidence type="ECO:0000313" key="6">
    <source>
        <dbReference type="EMBL" id="GES13083.1"/>
    </source>
</evidence>
<evidence type="ECO:0000256" key="1">
    <source>
        <dbReference type="ARBA" id="ARBA00005163"/>
    </source>
</evidence>
<dbReference type="InterPro" id="IPR036969">
    <property type="entry name" value="Citrate_synthase_sf"/>
</dbReference>
<evidence type="ECO:0000256" key="3">
    <source>
        <dbReference type="ARBA" id="ARBA00012972"/>
    </source>
</evidence>
<evidence type="ECO:0000313" key="7">
    <source>
        <dbReference type="Proteomes" id="UP000331127"/>
    </source>
</evidence>
<dbReference type="AlphaFoldDB" id="A0A5M3X2P3"/>
<dbReference type="SUPFAM" id="SSF46955">
    <property type="entry name" value="Putative DNA-binding domain"/>
    <property type="match status" value="1"/>
</dbReference>
<dbReference type="PANTHER" id="PTHR11739:SF4">
    <property type="entry name" value="CITRATE SYNTHASE, PEROXISOMAL"/>
    <property type="match status" value="1"/>
</dbReference>